<organism evidence="2 3">
    <name type="scientific">Winogradskyella jejuensis</name>
    <dbReference type="NCBI Taxonomy" id="1089305"/>
    <lineage>
        <taxon>Bacteria</taxon>
        <taxon>Pseudomonadati</taxon>
        <taxon>Bacteroidota</taxon>
        <taxon>Flavobacteriia</taxon>
        <taxon>Flavobacteriales</taxon>
        <taxon>Flavobacteriaceae</taxon>
        <taxon>Winogradskyella</taxon>
    </lineage>
</organism>
<keyword evidence="1" id="KW-0732">Signal</keyword>
<feature type="signal peptide" evidence="1">
    <location>
        <begin position="1"/>
        <end position="20"/>
    </location>
</feature>
<reference evidence="3" key="1">
    <citation type="submission" date="2016-11" db="EMBL/GenBank/DDBJ databases">
        <authorList>
            <person name="Varghese N."/>
            <person name="Submissions S."/>
        </authorList>
    </citation>
    <scope>NUCLEOTIDE SEQUENCE [LARGE SCALE GENOMIC DNA]</scope>
    <source>
        <strain evidence="3">DSM 25330</strain>
    </source>
</reference>
<evidence type="ECO:0000313" key="3">
    <source>
        <dbReference type="Proteomes" id="UP000184522"/>
    </source>
</evidence>
<name>A0A1M5LRW9_9FLAO</name>
<protein>
    <recommendedName>
        <fullName evidence="4">DUF4369 domain-containing protein</fullName>
    </recommendedName>
</protein>
<dbReference type="EMBL" id="FQWS01000001">
    <property type="protein sequence ID" value="SHG67892.1"/>
    <property type="molecule type" value="Genomic_DNA"/>
</dbReference>
<evidence type="ECO:0000256" key="1">
    <source>
        <dbReference type="SAM" id="SignalP"/>
    </source>
</evidence>
<accession>A0A1M5LRW9</accession>
<feature type="chain" id="PRO_5012793424" description="DUF4369 domain-containing protein" evidence="1">
    <location>
        <begin position="21"/>
        <end position="224"/>
    </location>
</feature>
<keyword evidence="3" id="KW-1185">Reference proteome</keyword>
<proteinExistence type="predicted"/>
<evidence type="ECO:0000313" key="2">
    <source>
        <dbReference type="EMBL" id="SHG67892.1"/>
    </source>
</evidence>
<gene>
    <name evidence="2" type="ORF">SAMN05444148_0702</name>
</gene>
<dbReference type="AlphaFoldDB" id="A0A1M5LRW9"/>
<evidence type="ECO:0008006" key="4">
    <source>
        <dbReference type="Google" id="ProtNLM"/>
    </source>
</evidence>
<dbReference type="RefSeq" id="WP_073083108.1">
    <property type="nucleotide sequence ID" value="NZ_FQWS01000001.1"/>
</dbReference>
<dbReference type="STRING" id="1089305.SAMN05444148_0702"/>
<dbReference type="OrthoDB" id="978006at2"/>
<dbReference type="Proteomes" id="UP000184522">
    <property type="component" value="Unassembled WGS sequence"/>
</dbReference>
<sequence>MRKSILTSLCIAVFSLFTYGQGLTSIDVASEKLYMSSDVSKPVNALGSPYVNKNFLPVKVKGYDDKLFTGRFNAYNGEMEINLGTKIIALDKNKPYEVIYTQNNKIYRTYNYSTPSGIAKNGFLNVVSETEGYAFLKEELIKYYDKVPAATSYQQDKPAKFKEESPNYYLKKANVIRPFPTKKKDLLKSYPKDAKKIKSFLKEENISLKKEEDLVKLARYLASL</sequence>